<accession>A0AA85G822</accession>
<dbReference type="AlphaFoldDB" id="A0AA85G822"/>
<feature type="chain" id="PRO_5041704748" evidence="1">
    <location>
        <begin position="22"/>
        <end position="64"/>
    </location>
</feature>
<reference evidence="2" key="1">
    <citation type="submission" date="2022-06" db="EMBL/GenBank/DDBJ databases">
        <authorList>
            <person name="Berger JAMES D."/>
            <person name="Berger JAMES D."/>
        </authorList>
    </citation>
    <scope>NUCLEOTIDE SEQUENCE [LARGE SCALE GENOMIC DNA]</scope>
</reference>
<protein>
    <submittedName>
        <fullName evidence="3">Uncharacterized protein</fullName>
    </submittedName>
</protein>
<organism evidence="2 3">
    <name type="scientific">Schistosoma rodhaini</name>
    <dbReference type="NCBI Taxonomy" id="6188"/>
    <lineage>
        <taxon>Eukaryota</taxon>
        <taxon>Metazoa</taxon>
        <taxon>Spiralia</taxon>
        <taxon>Lophotrochozoa</taxon>
        <taxon>Platyhelminthes</taxon>
        <taxon>Trematoda</taxon>
        <taxon>Digenea</taxon>
        <taxon>Strigeidida</taxon>
        <taxon>Schistosomatoidea</taxon>
        <taxon>Schistosomatidae</taxon>
        <taxon>Schistosoma</taxon>
    </lineage>
</organism>
<feature type="signal peptide" evidence="1">
    <location>
        <begin position="1"/>
        <end position="21"/>
    </location>
</feature>
<dbReference type="Proteomes" id="UP000050792">
    <property type="component" value="Unassembled WGS sequence"/>
</dbReference>
<name>A0AA85G822_9TREM</name>
<keyword evidence="2" id="KW-1185">Reference proteome</keyword>
<keyword evidence="1" id="KW-0732">Signal</keyword>
<proteinExistence type="predicted"/>
<evidence type="ECO:0000313" key="2">
    <source>
        <dbReference type="Proteomes" id="UP000050792"/>
    </source>
</evidence>
<dbReference type="WBParaSite" id="SRDH1_82490.2">
    <property type="protein sequence ID" value="SRDH1_82490.2"/>
    <property type="gene ID" value="SRDH1_82490"/>
</dbReference>
<evidence type="ECO:0000256" key="1">
    <source>
        <dbReference type="SAM" id="SignalP"/>
    </source>
</evidence>
<evidence type="ECO:0000313" key="3">
    <source>
        <dbReference type="WBParaSite" id="SRDH1_82490.2"/>
    </source>
</evidence>
<sequence length="64" mass="7380">MNIIFVIGVLLVFQTFQSAETNKSTDGSNNATQSPWDQFHTWLNLICTIFSLWETIKGILSSWW</sequence>
<reference evidence="3" key="2">
    <citation type="submission" date="2023-11" db="UniProtKB">
        <authorList>
            <consortium name="WormBaseParasite"/>
        </authorList>
    </citation>
    <scope>IDENTIFICATION</scope>
</reference>